<dbReference type="AlphaFoldDB" id="A0A2S2PXI6"/>
<dbReference type="EMBL" id="GGMS01001023">
    <property type="protein sequence ID" value="MBY70226.1"/>
    <property type="molecule type" value="Transcribed_RNA"/>
</dbReference>
<evidence type="ECO:0000313" key="2">
    <source>
        <dbReference type="EMBL" id="MBY70226.1"/>
    </source>
</evidence>
<gene>
    <name evidence="2" type="ORF">g.70778</name>
</gene>
<accession>A0A2S2PXI6</accession>
<keyword evidence="1" id="KW-1133">Transmembrane helix</keyword>
<organism evidence="2">
    <name type="scientific">Sipha flava</name>
    <name type="common">yellow sugarcane aphid</name>
    <dbReference type="NCBI Taxonomy" id="143950"/>
    <lineage>
        <taxon>Eukaryota</taxon>
        <taxon>Metazoa</taxon>
        <taxon>Ecdysozoa</taxon>
        <taxon>Arthropoda</taxon>
        <taxon>Hexapoda</taxon>
        <taxon>Insecta</taxon>
        <taxon>Pterygota</taxon>
        <taxon>Neoptera</taxon>
        <taxon>Paraneoptera</taxon>
        <taxon>Hemiptera</taxon>
        <taxon>Sternorrhyncha</taxon>
        <taxon>Aphidomorpha</taxon>
        <taxon>Aphidoidea</taxon>
        <taxon>Aphididae</taxon>
        <taxon>Sipha</taxon>
    </lineage>
</organism>
<keyword evidence="1" id="KW-0812">Transmembrane</keyword>
<sequence>MFFSSTFHTHGSSYVLTKTVETSTRFANTILRFASSEEVFTYTFPLKKLVKILLILYCISASIFFKNLIKKKKIIDDDTNSKNIKLQNNSLILYNFFKRHHNNCDNNYWIRRKLECHV</sequence>
<protein>
    <submittedName>
        <fullName evidence="2">Uncharacterized protein</fullName>
    </submittedName>
</protein>
<feature type="transmembrane region" description="Helical" evidence="1">
    <location>
        <begin position="49"/>
        <end position="69"/>
    </location>
</feature>
<evidence type="ECO:0000256" key="1">
    <source>
        <dbReference type="SAM" id="Phobius"/>
    </source>
</evidence>
<keyword evidence="1" id="KW-0472">Membrane</keyword>
<reference evidence="2" key="1">
    <citation type="submission" date="2018-04" db="EMBL/GenBank/DDBJ databases">
        <title>Transcriptome assembly of Sipha flava.</title>
        <authorList>
            <person name="Scully E.D."/>
            <person name="Geib S.M."/>
            <person name="Palmer N.A."/>
            <person name="Koch K."/>
            <person name="Bradshaw J."/>
            <person name="Heng-Moss T."/>
            <person name="Sarath G."/>
        </authorList>
    </citation>
    <scope>NUCLEOTIDE SEQUENCE</scope>
</reference>
<name>A0A2S2PXI6_9HEMI</name>
<proteinExistence type="predicted"/>